<dbReference type="SUPFAM" id="SSF46785">
    <property type="entry name" value="Winged helix' DNA-binding domain"/>
    <property type="match status" value="1"/>
</dbReference>
<evidence type="ECO:0000256" key="1">
    <source>
        <dbReference type="ARBA" id="ARBA00009437"/>
    </source>
</evidence>
<dbReference type="InterPro" id="IPR000847">
    <property type="entry name" value="LysR_HTH_N"/>
</dbReference>
<evidence type="ECO:0000313" key="6">
    <source>
        <dbReference type="EMBL" id="VFS67211.1"/>
    </source>
</evidence>
<dbReference type="Pfam" id="PF00126">
    <property type="entry name" value="HTH_1"/>
    <property type="match status" value="1"/>
</dbReference>
<dbReference type="InterPro" id="IPR036388">
    <property type="entry name" value="WH-like_DNA-bd_sf"/>
</dbReference>
<dbReference type="GO" id="GO:0003700">
    <property type="term" value="F:DNA-binding transcription factor activity"/>
    <property type="evidence" value="ECO:0007669"/>
    <property type="project" value="InterPro"/>
</dbReference>
<dbReference type="PANTHER" id="PTHR30118:SF15">
    <property type="entry name" value="TRANSCRIPTIONAL REGULATORY PROTEIN"/>
    <property type="match status" value="1"/>
</dbReference>
<dbReference type="InterPro" id="IPR036390">
    <property type="entry name" value="WH_DNA-bd_sf"/>
</dbReference>
<feature type="domain" description="HTH lysR-type" evidence="5">
    <location>
        <begin position="8"/>
        <end position="65"/>
    </location>
</feature>
<organism evidence="6 7">
    <name type="scientific">Kluyvera cryocrescens</name>
    <name type="common">Kluyvera citrophila</name>
    <dbReference type="NCBI Taxonomy" id="580"/>
    <lineage>
        <taxon>Bacteria</taxon>
        <taxon>Pseudomonadati</taxon>
        <taxon>Pseudomonadota</taxon>
        <taxon>Gammaproteobacteria</taxon>
        <taxon>Enterobacterales</taxon>
        <taxon>Enterobacteriaceae</taxon>
        <taxon>Kluyvera</taxon>
    </lineage>
</organism>
<keyword evidence="4" id="KW-0804">Transcription</keyword>
<protein>
    <submittedName>
        <fullName evidence="6">HTH-type transcriptional regulator LeuO</fullName>
    </submittedName>
</protein>
<keyword evidence="2" id="KW-0805">Transcription regulation</keyword>
<evidence type="ECO:0000256" key="2">
    <source>
        <dbReference type="ARBA" id="ARBA00023015"/>
    </source>
</evidence>
<dbReference type="Proteomes" id="UP000401081">
    <property type="component" value="Unassembled WGS sequence"/>
</dbReference>
<dbReference type="GO" id="GO:0003677">
    <property type="term" value="F:DNA binding"/>
    <property type="evidence" value="ECO:0007669"/>
    <property type="project" value="UniProtKB-KW"/>
</dbReference>
<evidence type="ECO:0000256" key="3">
    <source>
        <dbReference type="ARBA" id="ARBA00023125"/>
    </source>
</evidence>
<dbReference type="InterPro" id="IPR050389">
    <property type="entry name" value="LysR-type_TF"/>
</dbReference>
<keyword evidence="7" id="KW-1185">Reference proteome</keyword>
<dbReference type="PROSITE" id="PS50931">
    <property type="entry name" value="HTH_LYSR"/>
    <property type="match status" value="1"/>
</dbReference>
<comment type="similarity">
    <text evidence="1">Belongs to the LysR transcriptional regulatory family.</text>
</comment>
<reference evidence="6 7" key="1">
    <citation type="submission" date="2019-03" db="EMBL/GenBank/DDBJ databases">
        <authorList>
            <consortium name="Pathogen Informatics"/>
        </authorList>
    </citation>
    <scope>NUCLEOTIDE SEQUENCE [LARGE SCALE GENOMIC DNA]</scope>
    <source>
        <strain evidence="6 7">NCTC12993</strain>
    </source>
</reference>
<sequence>MKTDIRTLDLNLLKTLDALLDERSVTRAAARLSLTQPAVSGMLTRLRDNFDDPLFIRAPHGMVPTLRAQQLAPTVKKILSDINVLLQPAEFDPRTAELTFTLRHPPTTH</sequence>
<dbReference type="PANTHER" id="PTHR30118">
    <property type="entry name" value="HTH-TYPE TRANSCRIPTIONAL REGULATOR LEUO-RELATED"/>
    <property type="match status" value="1"/>
</dbReference>
<proteinExistence type="inferred from homology"/>
<accession>A0A485B2U9</accession>
<evidence type="ECO:0000256" key="4">
    <source>
        <dbReference type="ARBA" id="ARBA00023163"/>
    </source>
</evidence>
<name>A0A485B2U9_KLUCR</name>
<dbReference type="AlphaFoldDB" id="A0A485B2U9"/>
<dbReference type="EMBL" id="CAADJD010000020">
    <property type="protein sequence ID" value="VFS67211.1"/>
    <property type="molecule type" value="Genomic_DNA"/>
</dbReference>
<evidence type="ECO:0000313" key="7">
    <source>
        <dbReference type="Proteomes" id="UP000401081"/>
    </source>
</evidence>
<dbReference type="PRINTS" id="PR00039">
    <property type="entry name" value="HTHLYSR"/>
</dbReference>
<dbReference type="Gene3D" id="1.10.10.10">
    <property type="entry name" value="Winged helix-like DNA-binding domain superfamily/Winged helix DNA-binding domain"/>
    <property type="match status" value="1"/>
</dbReference>
<gene>
    <name evidence="6" type="primary">leuO_2</name>
    <name evidence="6" type="ORF">NCTC12993_03653</name>
</gene>
<evidence type="ECO:0000259" key="5">
    <source>
        <dbReference type="PROSITE" id="PS50931"/>
    </source>
</evidence>
<keyword evidence="3" id="KW-0238">DNA-binding</keyword>